<feature type="compositionally biased region" description="Basic residues" evidence="1">
    <location>
        <begin position="61"/>
        <end position="75"/>
    </location>
</feature>
<evidence type="ECO:0000256" key="1">
    <source>
        <dbReference type="SAM" id="MobiDB-lite"/>
    </source>
</evidence>
<comment type="caution">
    <text evidence="2">The sequence shown here is derived from an EMBL/GenBank/DDBJ whole genome shotgun (WGS) entry which is preliminary data.</text>
</comment>
<dbReference type="VEuPathDB" id="FungiDB:QG37_02142"/>
<dbReference type="EMBL" id="LGST01000016">
    <property type="protein sequence ID" value="KNE01252.1"/>
    <property type="molecule type" value="Genomic_DNA"/>
</dbReference>
<sequence length="75" mass="8361">MTPEAPLPRWAGGPQKSGQDISARPAVEKVTEKVRGEVKHQEQSGIGQATKEKQAADTKKTQRRKRKESPKKKIK</sequence>
<reference evidence="3" key="1">
    <citation type="journal article" date="2015" name="BMC Genomics">
        <title>Draft genome of a commonly misdiagnosed multidrug resistant pathogen Candida auris.</title>
        <authorList>
            <person name="Chatterjee S."/>
            <person name="Alampalli S.V."/>
            <person name="Nageshan R.K."/>
            <person name="Chettiar S.T."/>
            <person name="Joshi S."/>
            <person name="Tatu U.S."/>
        </authorList>
    </citation>
    <scope>NUCLEOTIDE SEQUENCE [LARGE SCALE GENOMIC DNA]</scope>
    <source>
        <strain evidence="3">6684</strain>
    </source>
</reference>
<protein>
    <submittedName>
        <fullName evidence="2">Uncharacterized protein</fullName>
    </submittedName>
</protein>
<accession>A0A0L0P4E9</accession>
<proteinExistence type="predicted"/>
<organism evidence="2 3">
    <name type="scientific">Candidozyma auris</name>
    <name type="common">Yeast</name>
    <name type="synonym">Candida auris</name>
    <dbReference type="NCBI Taxonomy" id="498019"/>
    <lineage>
        <taxon>Eukaryota</taxon>
        <taxon>Fungi</taxon>
        <taxon>Dikarya</taxon>
        <taxon>Ascomycota</taxon>
        <taxon>Saccharomycotina</taxon>
        <taxon>Pichiomycetes</taxon>
        <taxon>Metschnikowiaceae</taxon>
        <taxon>Candidozyma</taxon>
    </lineage>
</organism>
<feature type="compositionally biased region" description="Basic and acidic residues" evidence="1">
    <location>
        <begin position="26"/>
        <end position="42"/>
    </location>
</feature>
<dbReference type="Proteomes" id="UP000037122">
    <property type="component" value="Unassembled WGS sequence"/>
</dbReference>
<evidence type="ECO:0000313" key="3">
    <source>
        <dbReference type="Proteomes" id="UP000037122"/>
    </source>
</evidence>
<dbReference type="AlphaFoldDB" id="A0A0L0P4E9"/>
<gene>
    <name evidence="2" type="ORF">QG37_02142</name>
</gene>
<evidence type="ECO:0000313" key="2">
    <source>
        <dbReference type="EMBL" id="KNE01252.1"/>
    </source>
</evidence>
<feature type="compositionally biased region" description="Basic and acidic residues" evidence="1">
    <location>
        <begin position="50"/>
        <end position="60"/>
    </location>
</feature>
<feature type="region of interest" description="Disordered" evidence="1">
    <location>
        <begin position="1"/>
        <end position="75"/>
    </location>
</feature>
<name>A0A0L0P4E9_CANAR</name>